<dbReference type="EMBL" id="LKEB01000003">
    <property type="protein sequence ID" value="ROW17075.1"/>
    <property type="molecule type" value="Genomic_DNA"/>
</dbReference>
<evidence type="ECO:0000313" key="2">
    <source>
        <dbReference type="Proteomes" id="UP000285146"/>
    </source>
</evidence>
<organism evidence="1 2">
    <name type="scientific">Cytospora leucostoma</name>
    <dbReference type="NCBI Taxonomy" id="1230097"/>
    <lineage>
        <taxon>Eukaryota</taxon>
        <taxon>Fungi</taxon>
        <taxon>Dikarya</taxon>
        <taxon>Ascomycota</taxon>
        <taxon>Pezizomycotina</taxon>
        <taxon>Sordariomycetes</taxon>
        <taxon>Sordariomycetidae</taxon>
        <taxon>Diaporthales</taxon>
        <taxon>Cytosporaceae</taxon>
        <taxon>Cytospora</taxon>
    </lineage>
</organism>
<evidence type="ECO:0000313" key="1">
    <source>
        <dbReference type="EMBL" id="ROW17075.1"/>
    </source>
</evidence>
<keyword evidence="2" id="KW-1185">Reference proteome</keyword>
<dbReference type="AlphaFoldDB" id="A0A423XKS1"/>
<reference evidence="1 2" key="1">
    <citation type="submission" date="2015-09" db="EMBL/GenBank/DDBJ databases">
        <title>Host preference determinants of Valsa canker pathogens revealed by comparative genomics.</title>
        <authorList>
            <person name="Yin Z."/>
            <person name="Huang L."/>
        </authorList>
    </citation>
    <scope>NUCLEOTIDE SEQUENCE [LARGE SCALE GENOMIC DNA]</scope>
    <source>
        <strain evidence="1 2">SXYLt</strain>
    </source>
</reference>
<name>A0A423XKS1_9PEZI</name>
<dbReference type="InParanoid" id="A0A423XKS1"/>
<gene>
    <name evidence="1" type="ORF">VPNG_01296</name>
</gene>
<accession>A0A423XKS1</accession>
<dbReference type="Proteomes" id="UP000285146">
    <property type="component" value="Unassembled WGS sequence"/>
</dbReference>
<sequence length="79" mass="8491">MSWKMAMDNSDLMKIESDLHHVHNCLHGHSSLAAPAPVPTEAGRSGYNGAVITAQDDSAEKRSVYNSIEITAHSVATTE</sequence>
<proteinExistence type="predicted"/>
<comment type="caution">
    <text evidence="1">The sequence shown here is derived from an EMBL/GenBank/DDBJ whole genome shotgun (WGS) entry which is preliminary data.</text>
</comment>
<protein>
    <submittedName>
        <fullName evidence="1">Uncharacterized protein</fullName>
    </submittedName>
</protein>